<sequence>MSTRKLKPFAEIIQWSAKGAEENINQQFGLTPEGHIFAVSKPALVLGFKEGLFGRREGAHVNLQWQGKKDKKDQRWDFVVPVSRKSEKEADAGSVKPQTPENATNVKGTFPNDPFFIKTEEAGTVLAEESKPQTQNVGGKKINASGQEEVFESTEITTITTPLVTAAEVEYLPNGDGEEDLPDGAEVEDLLNGAEEEYISDDAEEEDLSDGAEEEDLPDGFWSISRYKNVSDTDEFPKEWFFIKSSLHGLVFD</sequence>
<evidence type="ECO:0000313" key="3">
    <source>
        <dbReference type="Proteomes" id="UP000268093"/>
    </source>
</evidence>
<proteinExistence type="predicted"/>
<gene>
    <name evidence="2" type="ORF">BC936DRAFT_143789</name>
</gene>
<accession>A0A433DM97</accession>
<name>A0A433DM97_9FUNG</name>
<protein>
    <submittedName>
        <fullName evidence="2">Uncharacterized protein</fullName>
    </submittedName>
</protein>
<feature type="non-terminal residue" evidence="2">
    <location>
        <position position="253"/>
    </location>
</feature>
<feature type="region of interest" description="Disordered" evidence="1">
    <location>
        <begin position="83"/>
        <end position="114"/>
    </location>
</feature>
<dbReference type="OrthoDB" id="40579at2759"/>
<keyword evidence="3" id="KW-1185">Reference proteome</keyword>
<organism evidence="2 3">
    <name type="scientific">Jimgerdemannia flammicorona</name>
    <dbReference type="NCBI Taxonomy" id="994334"/>
    <lineage>
        <taxon>Eukaryota</taxon>
        <taxon>Fungi</taxon>
        <taxon>Fungi incertae sedis</taxon>
        <taxon>Mucoromycota</taxon>
        <taxon>Mucoromycotina</taxon>
        <taxon>Endogonomycetes</taxon>
        <taxon>Endogonales</taxon>
        <taxon>Endogonaceae</taxon>
        <taxon>Jimgerdemannia</taxon>
    </lineage>
</organism>
<feature type="compositionally biased region" description="Polar residues" evidence="1">
    <location>
        <begin position="96"/>
        <end position="107"/>
    </location>
</feature>
<evidence type="ECO:0000256" key="1">
    <source>
        <dbReference type="SAM" id="MobiDB-lite"/>
    </source>
</evidence>
<dbReference type="Proteomes" id="UP000268093">
    <property type="component" value="Unassembled WGS sequence"/>
</dbReference>
<dbReference type="EMBL" id="RBNI01000286">
    <property type="protein sequence ID" value="RUP51994.1"/>
    <property type="molecule type" value="Genomic_DNA"/>
</dbReference>
<reference evidence="2 3" key="1">
    <citation type="journal article" date="2018" name="New Phytol.">
        <title>Phylogenomics of Endogonaceae and evolution of mycorrhizas within Mucoromycota.</title>
        <authorList>
            <person name="Chang Y."/>
            <person name="Desiro A."/>
            <person name="Na H."/>
            <person name="Sandor L."/>
            <person name="Lipzen A."/>
            <person name="Clum A."/>
            <person name="Barry K."/>
            <person name="Grigoriev I.V."/>
            <person name="Martin F.M."/>
            <person name="Stajich J.E."/>
            <person name="Smith M.E."/>
            <person name="Bonito G."/>
            <person name="Spatafora J.W."/>
        </authorList>
    </citation>
    <scope>NUCLEOTIDE SEQUENCE [LARGE SCALE GENOMIC DNA]</scope>
    <source>
        <strain evidence="2 3">GMNB39</strain>
    </source>
</reference>
<comment type="caution">
    <text evidence="2">The sequence shown here is derived from an EMBL/GenBank/DDBJ whole genome shotgun (WGS) entry which is preliminary data.</text>
</comment>
<evidence type="ECO:0000313" key="2">
    <source>
        <dbReference type="EMBL" id="RUP51994.1"/>
    </source>
</evidence>
<dbReference type="AlphaFoldDB" id="A0A433DM97"/>